<accession>E6MQU7</accession>
<keyword evidence="2" id="KW-1185">Reference proteome</keyword>
<name>E6MQU7_9BACT</name>
<evidence type="ECO:0000313" key="2">
    <source>
        <dbReference type="Proteomes" id="UP000003874"/>
    </source>
</evidence>
<proteinExistence type="predicted"/>
<reference evidence="1 2" key="1">
    <citation type="submission" date="2010-12" db="EMBL/GenBank/DDBJ databases">
        <authorList>
            <person name="Muzny D."/>
            <person name="Qin X."/>
            <person name="Deng J."/>
            <person name="Jiang H."/>
            <person name="Liu Y."/>
            <person name="Qu J."/>
            <person name="Song X.-Z."/>
            <person name="Zhang L."/>
            <person name="Thornton R."/>
            <person name="Coyle M."/>
            <person name="Francisco L."/>
            <person name="Jackson L."/>
            <person name="Javaid M."/>
            <person name="Korchina V."/>
            <person name="Kovar C."/>
            <person name="Mata R."/>
            <person name="Mathew T."/>
            <person name="Ngo R."/>
            <person name="Nguyen L."/>
            <person name="Nguyen N."/>
            <person name="Okwuonu G."/>
            <person name="Ongeri F."/>
            <person name="Pham C."/>
            <person name="Simmons D."/>
            <person name="Wilczek-Boney K."/>
            <person name="Hale W."/>
            <person name="Jakkamsetti A."/>
            <person name="Pham P."/>
            <person name="Ruth R."/>
            <person name="San Lucas F."/>
            <person name="Warren J."/>
            <person name="Zhang J."/>
            <person name="Zhao Z."/>
            <person name="Zhou C."/>
            <person name="Zhu D."/>
            <person name="Lee S."/>
            <person name="Bess C."/>
            <person name="Blankenburg K."/>
            <person name="Forbes L."/>
            <person name="Fu Q."/>
            <person name="Gubbala S."/>
            <person name="Hirani K."/>
            <person name="Jayaseelan J.C."/>
            <person name="Lara F."/>
            <person name="Munidasa M."/>
            <person name="Palculict T."/>
            <person name="Patil S."/>
            <person name="Pu L.-L."/>
            <person name="Saada N."/>
            <person name="Tang L."/>
            <person name="Weissenberger G."/>
            <person name="Zhu Y."/>
            <person name="Hemphill L."/>
            <person name="Shang Y."/>
            <person name="Youmans B."/>
            <person name="Ayvaz T."/>
            <person name="Ross M."/>
            <person name="Santibanez J."/>
            <person name="Aqrawi P."/>
            <person name="Gross S."/>
            <person name="Joshi V."/>
            <person name="Fowler G."/>
            <person name="Nazareth L."/>
            <person name="Reid J."/>
            <person name="Worley K."/>
            <person name="Petrosino J."/>
            <person name="Highlander S."/>
            <person name="Gibbs R."/>
        </authorList>
    </citation>
    <scope>NUCLEOTIDE SEQUENCE [LARGE SCALE GENOMIC DNA]</scope>
    <source>
        <strain evidence="1 2">DSM 15606</strain>
    </source>
</reference>
<dbReference type="AlphaFoldDB" id="E6MQU7"/>
<sequence>MMVHLFYISIVLFAPLKLSSFIDSRILTYKKLDFQLYFYLFL</sequence>
<dbReference type="Proteomes" id="UP000003874">
    <property type="component" value="Unassembled WGS sequence"/>
</dbReference>
<dbReference type="EMBL" id="AEQO01000152">
    <property type="protein sequence ID" value="EFV03996.1"/>
    <property type="molecule type" value="Genomic_DNA"/>
</dbReference>
<evidence type="ECO:0000313" key="1">
    <source>
        <dbReference type="EMBL" id="EFV03996.1"/>
    </source>
</evidence>
<comment type="caution">
    <text evidence="1">The sequence shown here is derived from an EMBL/GenBank/DDBJ whole genome shotgun (WGS) entry which is preliminary data.</text>
</comment>
<protein>
    <submittedName>
        <fullName evidence="1">Uncharacterized protein</fullName>
    </submittedName>
</protein>
<organism evidence="1 2">
    <name type="scientific">Segatella salivae DSM 15606</name>
    <dbReference type="NCBI Taxonomy" id="888832"/>
    <lineage>
        <taxon>Bacteria</taxon>
        <taxon>Pseudomonadati</taxon>
        <taxon>Bacteroidota</taxon>
        <taxon>Bacteroidia</taxon>
        <taxon>Bacteroidales</taxon>
        <taxon>Prevotellaceae</taxon>
        <taxon>Segatella</taxon>
    </lineage>
</organism>
<dbReference type="HOGENOM" id="CLU_3255945_0_0_10"/>
<gene>
    <name evidence="1" type="ORF">HMPREF9420_1865</name>
</gene>